<organism evidence="1">
    <name type="scientific">Klebsiella pneumoniae</name>
    <dbReference type="NCBI Taxonomy" id="573"/>
    <lineage>
        <taxon>Bacteria</taxon>
        <taxon>Pseudomonadati</taxon>
        <taxon>Pseudomonadota</taxon>
        <taxon>Gammaproteobacteria</taxon>
        <taxon>Enterobacterales</taxon>
        <taxon>Enterobacteriaceae</taxon>
        <taxon>Klebsiella/Raoultella group</taxon>
        <taxon>Klebsiella</taxon>
        <taxon>Klebsiella pneumoniae complex</taxon>
    </lineage>
</organism>
<geneLocation type="plasmid" evidence="1">
    <name>p17-15-vir-like</name>
</geneLocation>
<evidence type="ECO:0000313" key="1">
    <source>
        <dbReference type="EMBL" id="QTX14125.1"/>
    </source>
</evidence>
<keyword evidence="1" id="KW-0614">Plasmid</keyword>
<dbReference type="AlphaFoldDB" id="A0A8B0SS70"/>
<sequence length="38" mass="4548">MRIWAFSTTTLRGMFKKTLAIFENSKRSSTHRQEKPFD</sequence>
<reference evidence="1" key="1">
    <citation type="submission" date="2020-01" db="EMBL/GenBank/DDBJ databases">
        <authorList>
            <person name="Qin S."/>
        </authorList>
    </citation>
    <scope>NUCLEOTIDE SEQUENCE</scope>
    <source>
        <strain evidence="1">CVir17-16-YZ6g</strain>
        <plasmid evidence="1">p17-15-vir-like</plasmid>
    </source>
</reference>
<name>A0A8B0SS70_KLEPN</name>
<protein>
    <submittedName>
        <fullName evidence="1">Uncharacterized protein</fullName>
    </submittedName>
</protein>
<accession>A0A8B0SS70</accession>
<dbReference type="EMBL" id="MN956836">
    <property type="protein sequence ID" value="QTX14125.1"/>
    <property type="molecule type" value="Genomic_DNA"/>
</dbReference>
<proteinExistence type="predicted"/>